<evidence type="ECO:0000259" key="1">
    <source>
        <dbReference type="Pfam" id="PF01814"/>
    </source>
</evidence>
<feature type="domain" description="Hemerythrin-like" evidence="1">
    <location>
        <begin position="12"/>
        <end position="136"/>
    </location>
</feature>
<protein>
    <submittedName>
        <fullName evidence="2">Hemerythrin domain-containing protein</fullName>
    </submittedName>
</protein>
<dbReference type="CDD" id="cd12108">
    <property type="entry name" value="Hr-like"/>
    <property type="match status" value="1"/>
</dbReference>
<reference evidence="3" key="1">
    <citation type="submission" date="2019-02" db="EMBL/GenBank/DDBJ databases">
        <title>Glaciihabitans arcticus sp. nov., a psychrotolerant bacterium isolated from polar soil.</title>
        <authorList>
            <person name="Dahal R.H."/>
        </authorList>
    </citation>
    <scope>NUCLEOTIDE SEQUENCE [LARGE SCALE GENOMIC DNA]</scope>
    <source>
        <strain evidence="3">RP-3-7</strain>
    </source>
</reference>
<dbReference type="RefSeq" id="WP_130980835.1">
    <property type="nucleotide sequence ID" value="NZ_SISG01000001.1"/>
</dbReference>
<keyword evidence="3" id="KW-1185">Reference proteome</keyword>
<dbReference type="Pfam" id="PF01814">
    <property type="entry name" value="Hemerythrin"/>
    <property type="match status" value="1"/>
</dbReference>
<gene>
    <name evidence="2" type="ORF">EYE40_04540</name>
</gene>
<name>A0A4Q9GQ45_9MICO</name>
<dbReference type="EMBL" id="SISG01000001">
    <property type="protein sequence ID" value="TBN56725.1"/>
    <property type="molecule type" value="Genomic_DNA"/>
</dbReference>
<evidence type="ECO:0000313" key="2">
    <source>
        <dbReference type="EMBL" id="TBN56725.1"/>
    </source>
</evidence>
<dbReference type="AlphaFoldDB" id="A0A4Q9GQ45"/>
<dbReference type="Proteomes" id="UP000294194">
    <property type="component" value="Unassembled WGS sequence"/>
</dbReference>
<evidence type="ECO:0000313" key="3">
    <source>
        <dbReference type="Proteomes" id="UP000294194"/>
    </source>
</evidence>
<organism evidence="2 3">
    <name type="scientific">Glaciihabitans arcticus</name>
    <dbReference type="NCBI Taxonomy" id="2668039"/>
    <lineage>
        <taxon>Bacteria</taxon>
        <taxon>Bacillati</taxon>
        <taxon>Actinomycetota</taxon>
        <taxon>Actinomycetes</taxon>
        <taxon>Micrococcales</taxon>
        <taxon>Microbacteriaceae</taxon>
        <taxon>Glaciihabitans</taxon>
    </lineage>
</organism>
<accession>A0A4Q9GQ45</accession>
<dbReference type="Gene3D" id="1.20.120.520">
    <property type="entry name" value="nmb1532 protein domain like"/>
    <property type="match status" value="1"/>
</dbReference>
<comment type="caution">
    <text evidence="2">The sequence shown here is derived from an EMBL/GenBank/DDBJ whole genome shotgun (WGS) entry which is preliminary data.</text>
</comment>
<proteinExistence type="predicted"/>
<sequence>MNAERVVAWGSELRVVHGRLRDALAVAREAVEAGADTETLARDIRLFCWGFCVALDGHHSGEDMALFPALLAEHPELTDIVANLMRDHGMISHLISGLEATLNAGGNPQDLLRHLDGIEAVMETHFGYEERQIAGLLDGLLPGLTDPSTVLGPLAR</sequence>
<dbReference type="InterPro" id="IPR012312">
    <property type="entry name" value="Hemerythrin-like"/>
</dbReference>